<sequence>MLRLAASSPPLWRTPSSLQLGTDPAIRVDGVLPWQERLLDALADGVADAGLVPLARSFGATAAEAAEFAGRIEQALTRESPTPRTVRVEVPESLTSIEREALMAGWDAAGLARVSVDTWAVDAPQQGVPVIVVADRLIEPRRAARLMRADVTHIPIELAGDRVHVGPVVVPGVTACTACEHARRTAEDPQWPLLAAQLLGRDPVRTDPGLLIEAGILTGRLLRDALDSSGSRPDEPQSSLSVGLSAARVRRTWHAHRPHARCLCRSPEGSGNADAGAIPTVPTSSSKGYAQPA</sequence>
<comment type="caution">
    <text evidence="2">The sequence shown here is derived from an EMBL/GenBank/DDBJ whole genome shotgun (WGS) entry which is preliminary data.</text>
</comment>
<gene>
    <name evidence="2" type="ORF">Mlaev_01710</name>
</gene>
<accession>A0A150HEC6</accession>
<proteinExistence type="predicted"/>
<evidence type="ECO:0000313" key="2">
    <source>
        <dbReference type="EMBL" id="KXZ60304.1"/>
    </source>
</evidence>
<feature type="region of interest" description="Disordered" evidence="1">
    <location>
        <begin position="262"/>
        <end position="293"/>
    </location>
</feature>
<dbReference type="STRING" id="36807.Mlaev_01710"/>
<reference evidence="2 3" key="1">
    <citation type="submission" date="2016-01" db="EMBL/GenBank/DDBJ databases">
        <title>Draft genome sequences of Microbacterium laevaniformans LCDC 91-0039 and the type strain of Microbacterium hominis LCDC 84-209.</title>
        <authorList>
            <person name="Bernier A.-M."/>
            <person name="Bernard K."/>
        </authorList>
    </citation>
    <scope>NUCLEOTIDE SEQUENCE [LARGE SCALE GENOMIC DNA]</scope>
    <source>
        <strain evidence="2 3">LCDC 91-0039</strain>
    </source>
</reference>
<keyword evidence="3" id="KW-1185">Reference proteome</keyword>
<dbReference type="Gene3D" id="3.40.50.720">
    <property type="entry name" value="NAD(P)-binding Rossmann-like Domain"/>
    <property type="match status" value="1"/>
</dbReference>
<name>A0A150HEC6_9MICO</name>
<dbReference type="EMBL" id="LRAD01000035">
    <property type="protein sequence ID" value="KXZ60304.1"/>
    <property type="molecule type" value="Genomic_DNA"/>
</dbReference>
<evidence type="ECO:0000313" key="3">
    <source>
        <dbReference type="Proteomes" id="UP000075357"/>
    </source>
</evidence>
<organism evidence="2 3">
    <name type="scientific">Microbacterium laevaniformans</name>
    <dbReference type="NCBI Taxonomy" id="36807"/>
    <lineage>
        <taxon>Bacteria</taxon>
        <taxon>Bacillati</taxon>
        <taxon>Actinomycetota</taxon>
        <taxon>Actinomycetes</taxon>
        <taxon>Micrococcales</taxon>
        <taxon>Microbacteriaceae</taxon>
        <taxon>Microbacterium</taxon>
    </lineage>
</organism>
<evidence type="ECO:0000256" key="1">
    <source>
        <dbReference type="SAM" id="MobiDB-lite"/>
    </source>
</evidence>
<dbReference type="Proteomes" id="UP000075357">
    <property type="component" value="Unassembled WGS sequence"/>
</dbReference>
<dbReference type="AlphaFoldDB" id="A0A150HEC6"/>
<feature type="compositionally biased region" description="Polar residues" evidence="1">
    <location>
        <begin position="281"/>
        <end position="293"/>
    </location>
</feature>
<protein>
    <recommendedName>
        <fullName evidence="4">Bacteriocin biosynthesis cyclodehydratase domain-containing protein</fullName>
    </recommendedName>
</protein>
<evidence type="ECO:0008006" key="4">
    <source>
        <dbReference type="Google" id="ProtNLM"/>
    </source>
</evidence>